<accession>A0ABZ2MII9</accession>
<protein>
    <submittedName>
        <fullName evidence="6">Tyrosine-type recombinase/integrase</fullName>
    </submittedName>
</protein>
<name>A0ABZ2MII9_9MICO</name>
<dbReference type="InterPro" id="IPR002104">
    <property type="entry name" value="Integrase_catalytic"/>
</dbReference>
<dbReference type="Gene3D" id="1.10.443.10">
    <property type="entry name" value="Intergrase catalytic core"/>
    <property type="match status" value="1"/>
</dbReference>
<dbReference type="SUPFAM" id="SSF56349">
    <property type="entry name" value="DNA breaking-rejoining enzymes"/>
    <property type="match status" value="1"/>
</dbReference>
<evidence type="ECO:0000313" key="7">
    <source>
        <dbReference type="Proteomes" id="UP001382727"/>
    </source>
</evidence>
<dbReference type="Proteomes" id="UP001382727">
    <property type="component" value="Chromosome"/>
</dbReference>
<keyword evidence="2" id="KW-0229">DNA integration</keyword>
<evidence type="ECO:0000259" key="5">
    <source>
        <dbReference type="PROSITE" id="PS51898"/>
    </source>
</evidence>
<dbReference type="InterPro" id="IPR013762">
    <property type="entry name" value="Integrase-like_cat_sf"/>
</dbReference>
<dbReference type="EMBL" id="CP144913">
    <property type="protein sequence ID" value="WXB76828.1"/>
    <property type="molecule type" value="Genomic_DNA"/>
</dbReference>
<dbReference type="PANTHER" id="PTHR30349">
    <property type="entry name" value="PHAGE INTEGRASE-RELATED"/>
    <property type="match status" value="1"/>
</dbReference>
<keyword evidence="4" id="KW-0233">DNA recombination</keyword>
<evidence type="ECO:0000256" key="3">
    <source>
        <dbReference type="ARBA" id="ARBA00023125"/>
    </source>
</evidence>
<proteinExistence type="inferred from homology"/>
<evidence type="ECO:0000313" key="6">
    <source>
        <dbReference type="EMBL" id="WXB76828.1"/>
    </source>
</evidence>
<dbReference type="Pfam" id="PF00589">
    <property type="entry name" value="Phage_integrase"/>
    <property type="match status" value="1"/>
</dbReference>
<evidence type="ECO:0000256" key="2">
    <source>
        <dbReference type="ARBA" id="ARBA00022908"/>
    </source>
</evidence>
<dbReference type="RefSeq" id="WP_338750178.1">
    <property type="nucleotide sequence ID" value="NZ_CP144913.1"/>
</dbReference>
<sequence>MIERRERKDGAVTYRVRYRTPDGRFRSRSFRRRGDAVVYEREMEAQKRRGDWVDPQRGRITLAMVWEEYERSGMTHLRVTTQNGYRYAWKHIEPTFGRWPVAKIEHADVAEWVSELSRSVGTDTVRRAHGVLCRVLDHACRTRRVPVNVARGVRLPKRAPARERILTVAQVHALADGMPSGGDVVLALAYLGLRWSELAALRCEDVNLDRRRIHVVQRATEVDGRIDVDQPKSRAGHRYVPIPGRIVPLLEARMAAKASDALVFASPEGDFLRSRNWRRRSGFDTTAKTLGIVVTPHDLRRTFGSLARMAGADLRFIQKAMGHESITTTARIYAHLYDDELDTVAAALDGLHPVDTPREQ</sequence>
<dbReference type="PANTHER" id="PTHR30349:SF64">
    <property type="entry name" value="PROPHAGE INTEGRASE INTD-RELATED"/>
    <property type="match status" value="1"/>
</dbReference>
<dbReference type="Pfam" id="PF14659">
    <property type="entry name" value="Phage_int_SAM_3"/>
    <property type="match status" value="1"/>
</dbReference>
<dbReference type="InterPro" id="IPR004107">
    <property type="entry name" value="Integrase_SAM-like_N"/>
</dbReference>
<organism evidence="6 7">
    <name type="scientific">Janibacter alittae</name>
    <dbReference type="NCBI Taxonomy" id="3115209"/>
    <lineage>
        <taxon>Bacteria</taxon>
        <taxon>Bacillati</taxon>
        <taxon>Actinomycetota</taxon>
        <taxon>Actinomycetes</taxon>
        <taxon>Micrococcales</taxon>
        <taxon>Intrasporangiaceae</taxon>
        <taxon>Janibacter</taxon>
    </lineage>
</organism>
<gene>
    <name evidence="6" type="ORF">V1351_01850</name>
</gene>
<reference evidence="6 7" key="1">
    <citation type="submission" date="2024-02" db="EMBL/GenBank/DDBJ databases">
        <title>Janibacter sp. nov., isolated from gut of marine sandworm.</title>
        <authorList>
            <person name="Kim B."/>
            <person name="Jun M.O."/>
            <person name="Shin N.-R."/>
        </authorList>
    </citation>
    <scope>NUCLEOTIDE SEQUENCE [LARGE SCALE GENOMIC DNA]</scope>
    <source>
        <strain evidence="6 7">A1S7</strain>
    </source>
</reference>
<evidence type="ECO:0000256" key="1">
    <source>
        <dbReference type="ARBA" id="ARBA00008857"/>
    </source>
</evidence>
<keyword evidence="3" id="KW-0238">DNA-binding</keyword>
<dbReference type="InterPro" id="IPR010998">
    <property type="entry name" value="Integrase_recombinase_N"/>
</dbReference>
<dbReference type="CDD" id="cd01189">
    <property type="entry name" value="INT_ICEBs1_C_like"/>
    <property type="match status" value="1"/>
</dbReference>
<dbReference type="InterPro" id="IPR050090">
    <property type="entry name" value="Tyrosine_recombinase_XerCD"/>
</dbReference>
<dbReference type="Gene3D" id="1.10.150.130">
    <property type="match status" value="1"/>
</dbReference>
<dbReference type="PROSITE" id="PS51898">
    <property type="entry name" value="TYR_RECOMBINASE"/>
    <property type="match status" value="1"/>
</dbReference>
<evidence type="ECO:0000256" key="4">
    <source>
        <dbReference type="ARBA" id="ARBA00023172"/>
    </source>
</evidence>
<dbReference type="InterPro" id="IPR011010">
    <property type="entry name" value="DNA_brk_join_enz"/>
</dbReference>
<feature type="domain" description="Tyr recombinase" evidence="5">
    <location>
        <begin position="161"/>
        <end position="346"/>
    </location>
</feature>
<comment type="similarity">
    <text evidence="1">Belongs to the 'phage' integrase family.</text>
</comment>
<keyword evidence="7" id="KW-1185">Reference proteome</keyword>